<organism evidence="1">
    <name type="scientific">Candidatus Kentrum sp. FM</name>
    <dbReference type="NCBI Taxonomy" id="2126340"/>
    <lineage>
        <taxon>Bacteria</taxon>
        <taxon>Pseudomonadati</taxon>
        <taxon>Pseudomonadota</taxon>
        <taxon>Gammaproteobacteria</taxon>
        <taxon>Candidatus Kentrum</taxon>
    </lineage>
</organism>
<protein>
    <submittedName>
        <fullName evidence="1">Uncharacterized protein</fullName>
    </submittedName>
</protein>
<accession>A0A450S024</accession>
<dbReference type="EMBL" id="CAADFA010000018">
    <property type="protein sequence ID" value="VFJ44964.1"/>
    <property type="molecule type" value="Genomic_DNA"/>
</dbReference>
<sequence length="192" mass="22835">MSSCLCGSPLLLFSYYYPSTSYFLCTFPETRPLRGGEAPAEPKKIQTIFQRLGRSLALPEKLRFRFGCGLPRYAFRGQNPSFVVFYSLVRGRARLRHGPYARNRQPIALHYRCLAEHCRLFAKHRRCFAKHYRFFAKNDRLFAKNGQFFAKNRRCFAKHRQFSAKHWKCLAKNYRFFARHWQHSLIRTTPKP</sequence>
<dbReference type="AlphaFoldDB" id="A0A450S024"/>
<name>A0A450S024_9GAMM</name>
<reference evidence="1" key="1">
    <citation type="submission" date="2019-02" db="EMBL/GenBank/DDBJ databases">
        <authorList>
            <person name="Gruber-Vodicka R. H."/>
            <person name="Seah K. B. B."/>
        </authorList>
    </citation>
    <scope>NUCLEOTIDE SEQUENCE</scope>
    <source>
        <strain evidence="1">BECK_BZ165</strain>
    </source>
</reference>
<gene>
    <name evidence="1" type="ORF">BECKFM1743C_GA0114222_100187</name>
</gene>
<evidence type="ECO:0000313" key="1">
    <source>
        <dbReference type="EMBL" id="VFJ44964.1"/>
    </source>
</evidence>
<proteinExistence type="predicted"/>